<evidence type="ECO:0000256" key="1">
    <source>
        <dbReference type="SAM" id="SignalP"/>
    </source>
</evidence>
<dbReference type="PANTHER" id="PTHR47791:SF3">
    <property type="entry name" value="MEIOTICALLY UP-REGULATED GENE 191 PROTEIN"/>
    <property type="match status" value="1"/>
</dbReference>
<dbReference type="PANTHER" id="PTHR47791">
    <property type="entry name" value="MEIOTICALLY UP-REGULATED GENE 191 PROTEIN"/>
    <property type="match status" value="1"/>
</dbReference>
<gene>
    <name evidence="2" type="ORF">B0T16DRAFT_328797</name>
</gene>
<proteinExistence type="predicted"/>
<keyword evidence="2" id="KW-0378">Hydrolase</keyword>
<dbReference type="Gene3D" id="1.50.10.20">
    <property type="match status" value="1"/>
</dbReference>
<dbReference type="InterPro" id="IPR053169">
    <property type="entry name" value="MUG_Protein"/>
</dbReference>
<feature type="signal peptide" evidence="1">
    <location>
        <begin position="1"/>
        <end position="23"/>
    </location>
</feature>
<dbReference type="GO" id="GO:0005975">
    <property type="term" value="P:carbohydrate metabolic process"/>
    <property type="evidence" value="ECO:0007669"/>
    <property type="project" value="InterPro"/>
</dbReference>
<comment type="caution">
    <text evidence="2">The sequence shown here is derived from an EMBL/GenBank/DDBJ whole genome shotgun (WGS) entry which is preliminary data.</text>
</comment>
<dbReference type="Pfam" id="PF03663">
    <property type="entry name" value="Glyco_hydro_76"/>
    <property type="match status" value="1"/>
</dbReference>
<keyword evidence="3" id="KW-1185">Reference proteome</keyword>
<evidence type="ECO:0000313" key="3">
    <source>
        <dbReference type="Proteomes" id="UP001174936"/>
    </source>
</evidence>
<sequence>MRVGDIASTVGLVAFCLSSGTLASPGRGYYRTRGHELDYTKTAEAAIDSMNQFYYDEAQGRWSPEVAWWLSGFALQDILDFMHKTGSRKYIQQARDVINAQKAPLPWWPQGEGNFRADSTDDTGWWALALIRMFDLTDDHTYLNISIQDEQYMYKYWTSECNGGMFQDIKNLSYKNAISNQLYMLLTASLHNRIPDDTEHLAKAIATWEWLEASGMLNSEHLFNDGLAETSDGVCYNNKGPTWTYNQGVILGALTELHQATKNKTYLTAATSIASAVLSSKALSLSSILTEPCEATPEGCNNDQQIFKGIFAKHLSRLSSVLDGAPYREYLEGNARSVLEKDQGEGGLFDVGWAGPFRNGSFEKQASAVGLFVGLI</sequence>
<reference evidence="2" key="1">
    <citation type="submission" date="2023-06" db="EMBL/GenBank/DDBJ databases">
        <title>Genome-scale phylogeny and comparative genomics of the fungal order Sordariales.</title>
        <authorList>
            <consortium name="Lawrence Berkeley National Laboratory"/>
            <person name="Hensen N."/>
            <person name="Bonometti L."/>
            <person name="Westerberg I."/>
            <person name="Brannstrom I.O."/>
            <person name="Guillou S."/>
            <person name="Cros-Aarteil S."/>
            <person name="Calhoun S."/>
            <person name="Haridas S."/>
            <person name="Kuo A."/>
            <person name="Mondo S."/>
            <person name="Pangilinan J."/>
            <person name="Riley R."/>
            <person name="Labutti K."/>
            <person name="Andreopoulos B."/>
            <person name="Lipzen A."/>
            <person name="Chen C."/>
            <person name="Yanf M."/>
            <person name="Daum C."/>
            <person name="Ng V."/>
            <person name="Clum A."/>
            <person name="Steindorff A."/>
            <person name="Ohm R."/>
            <person name="Martin F."/>
            <person name="Silar P."/>
            <person name="Natvig D."/>
            <person name="Lalanne C."/>
            <person name="Gautier V."/>
            <person name="Ament-Velasquez S.L."/>
            <person name="Kruys A."/>
            <person name="Hutchinson M.I."/>
            <person name="Powell A.J."/>
            <person name="Barry K."/>
            <person name="Miller A.N."/>
            <person name="Grigoriev I.V."/>
            <person name="Debuchy R."/>
            <person name="Gladieux P."/>
            <person name="Thoren M.H."/>
            <person name="Johannesson H."/>
        </authorList>
    </citation>
    <scope>NUCLEOTIDE SEQUENCE</scope>
    <source>
        <strain evidence="2">SMH2532-1</strain>
    </source>
</reference>
<dbReference type="SUPFAM" id="SSF48208">
    <property type="entry name" value="Six-hairpin glycosidases"/>
    <property type="match status" value="1"/>
</dbReference>
<feature type="chain" id="PRO_5041299233" evidence="1">
    <location>
        <begin position="24"/>
        <end position="376"/>
    </location>
</feature>
<evidence type="ECO:0000313" key="2">
    <source>
        <dbReference type="EMBL" id="KAK0646585.1"/>
    </source>
</evidence>
<name>A0AA39Y729_9PEZI</name>
<protein>
    <submittedName>
        <fullName evidence="2">Family 76 glycoside hydrolase</fullName>
    </submittedName>
</protein>
<dbReference type="InterPro" id="IPR005198">
    <property type="entry name" value="Glyco_hydro_76"/>
</dbReference>
<dbReference type="Proteomes" id="UP001174936">
    <property type="component" value="Unassembled WGS sequence"/>
</dbReference>
<keyword evidence="1" id="KW-0732">Signal</keyword>
<accession>A0AA39Y729</accession>
<organism evidence="2 3">
    <name type="scientific">Cercophora newfieldiana</name>
    <dbReference type="NCBI Taxonomy" id="92897"/>
    <lineage>
        <taxon>Eukaryota</taxon>
        <taxon>Fungi</taxon>
        <taxon>Dikarya</taxon>
        <taxon>Ascomycota</taxon>
        <taxon>Pezizomycotina</taxon>
        <taxon>Sordariomycetes</taxon>
        <taxon>Sordariomycetidae</taxon>
        <taxon>Sordariales</taxon>
        <taxon>Lasiosphaeriaceae</taxon>
        <taxon>Cercophora</taxon>
    </lineage>
</organism>
<dbReference type="InterPro" id="IPR008928">
    <property type="entry name" value="6-hairpin_glycosidase_sf"/>
</dbReference>
<dbReference type="AlphaFoldDB" id="A0AA39Y729"/>
<dbReference type="GO" id="GO:0016787">
    <property type="term" value="F:hydrolase activity"/>
    <property type="evidence" value="ECO:0007669"/>
    <property type="project" value="UniProtKB-KW"/>
</dbReference>
<dbReference type="EMBL" id="JAULSV010000004">
    <property type="protein sequence ID" value="KAK0646585.1"/>
    <property type="molecule type" value="Genomic_DNA"/>
</dbReference>